<feature type="transmembrane region" description="Helical" evidence="9">
    <location>
        <begin position="684"/>
        <end position="711"/>
    </location>
</feature>
<feature type="region of interest" description="Disordered" evidence="8">
    <location>
        <begin position="370"/>
        <end position="456"/>
    </location>
</feature>
<dbReference type="EMBL" id="LSRX01000028">
    <property type="protein sequence ID" value="OLQ13453.1"/>
    <property type="molecule type" value="Genomic_DNA"/>
</dbReference>
<evidence type="ECO:0000256" key="4">
    <source>
        <dbReference type="ARBA" id="ARBA00022519"/>
    </source>
</evidence>
<dbReference type="AlphaFoldDB" id="A0A1Q9F1D5"/>
<feature type="transmembrane region" description="Helical" evidence="9">
    <location>
        <begin position="898"/>
        <end position="917"/>
    </location>
</feature>
<keyword evidence="4" id="KW-0997">Cell inner membrane</keyword>
<dbReference type="PANTHER" id="PTHR32195">
    <property type="entry name" value="OS07G0662800 PROTEIN"/>
    <property type="match status" value="1"/>
</dbReference>
<evidence type="ECO:0000256" key="3">
    <source>
        <dbReference type="ARBA" id="ARBA00022475"/>
    </source>
</evidence>
<feature type="transmembrane region" description="Helical" evidence="9">
    <location>
        <begin position="723"/>
        <end position="742"/>
    </location>
</feature>
<feature type="compositionally biased region" description="Low complexity" evidence="8">
    <location>
        <begin position="382"/>
        <end position="391"/>
    </location>
</feature>
<name>A0A1Q9F1D5_SYMMI</name>
<dbReference type="Pfam" id="PF03222">
    <property type="entry name" value="Trp_Tyr_perm"/>
    <property type="match status" value="1"/>
</dbReference>
<feature type="transmembrane region" description="Helical" evidence="9">
    <location>
        <begin position="849"/>
        <end position="872"/>
    </location>
</feature>
<feature type="transmembrane region" description="Helical" evidence="9">
    <location>
        <begin position="762"/>
        <end position="783"/>
    </location>
</feature>
<feature type="transmembrane region" description="Helical" evidence="9">
    <location>
        <begin position="804"/>
        <end position="829"/>
    </location>
</feature>
<evidence type="ECO:0000256" key="2">
    <source>
        <dbReference type="ARBA" id="ARBA00022448"/>
    </source>
</evidence>
<evidence type="ECO:0000256" key="1">
    <source>
        <dbReference type="ARBA" id="ARBA00004429"/>
    </source>
</evidence>
<keyword evidence="7 9" id="KW-0472">Membrane</keyword>
<dbReference type="InterPro" id="IPR018227">
    <property type="entry name" value="Amino_acid_transport_2"/>
</dbReference>
<keyword evidence="6 9" id="KW-1133">Transmembrane helix</keyword>
<evidence type="ECO:0000256" key="7">
    <source>
        <dbReference type="ARBA" id="ARBA00023136"/>
    </source>
</evidence>
<feature type="transmembrane region" description="Helical" evidence="9">
    <location>
        <begin position="954"/>
        <end position="975"/>
    </location>
</feature>
<gene>
    <name evidence="10" type="ORF">AK812_SmicGene2542</name>
</gene>
<evidence type="ECO:0000256" key="8">
    <source>
        <dbReference type="SAM" id="MobiDB-lite"/>
    </source>
</evidence>
<keyword evidence="2" id="KW-0813">Transport</keyword>
<reference evidence="10 11" key="1">
    <citation type="submission" date="2016-02" db="EMBL/GenBank/DDBJ databases">
        <title>Genome analysis of coral dinoflagellate symbionts highlights evolutionary adaptations to a symbiotic lifestyle.</title>
        <authorList>
            <person name="Aranda M."/>
            <person name="Li Y."/>
            <person name="Liew Y.J."/>
            <person name="Baumgarten S."/>
            <person name="Simakov O."/>
            <person name="Wilson M."/>
            <person name="Piel J."/>
            <person name="Ashoor H."/>
            <person name="Bougouffa S."/>
            <person name="Bajic V.B."/>
            <person name="Ryu T."/>
            <person name="Ravasi T."/>
            <person name="Bayer T."/>
            <person name="Micklem G."/>
            <person name="Kim H."/>
            <person name="Bhak J."/>
            <person name="Lajeunesse T.C."/>
            <person name="Voolstra C.R."/>
        </authorList>
    </citation>
    <scope>NUCLEOTIDE SEQUENCE [LARGE SCALE GENOMIC DNA]</scope>
    <source>
        <strain evidence="10 11">CCMP2467</strain>
    </source>
</reference>
<evidence type="ECO:0000256" key="6">
    <source>
        <dbReference type="ARBA" id="ARBA00022989"/>
    </source>
</evidence>
<proteinExistence type="predicted"/>
<dbReference type="Proteomes" id="UP000186817">
    <property type="component" value="Unassembled WGS sequence"/>
</dbReference>
<comment type="subcellular location">
    <subcellularLocation>
        <location evidence="1">Cell inner membrane</location>
        <topology evidence="1">Multi-pass membrane protein</topology>
    </subcellularLocation>
</comment>
<sequence>MDLGLPFSRIGLSKPVEERVEREDYIVNFNVGFPKYCCPDSKCRYKQVDGFLNCPRCNTKLFHPSDLSHLAELAELRAEALQGGVNFGLMYLAPKTHLNAGRRDHAREGHAQEMSVAATLNAKCKKAVAKTTQSQYDDMATRLAEEPFTAYNFMAKGMTLRSVEEIEMFARVRIPNPGKGTEQKRAFQGSHTADARVAYIFPPHDDPAGTGYLPYSRLTVELATHCFFCFQDRFYLMTEAAVLIRASQIARELRPRIDEFSILTFHGEEVVLEDGNLRQIMAQLTHILRTQIRFALSYQERTAGISVEMVLSNDHPVEIPESWSSMGRHQLLELLKGTRFSVDRRRSWFNSFAAQTVEQDLLRQGATAVGAMRVPPPPPSPSGRTGSTGPPAKAARVPTPAVKEPATPPPRGRSPGGAPGSSTDLPMPTATAKAGRGNTPQPKARPPAAATRNPSSYISAEEWDNYFAGMDEVRGFAVGDDDARPKAPGVPARTVTMTPREPDTPPPGHVDTAAGGRARTRSPRRPANTDGQWDYLNECDEAISQTLEWLSQDFHNFPVDRLRLWRDASGQTFEPELNLPVAYGCIDMWYWAVLRARYIGRVTPSAVPMSVPSYNHGNDLVVIDYTNLVWFLRGWREWRTVYTLAEKAKIMEDAEKPAEEDRALMQDEGVSVVSVAQRALGGTAAVICSLAFASQMLAVVTAQVLVGLFAFETPPRIVEQSNTVLAATMIGGFLFLIVSTVGANLSQLPAALSALPPSDWGLLIPAASSTWALPIFFNLLCFGQSIPLVVERMGPNNTGKVRNAILLGSSVPLLMGMAWVVVAALLGSSLSLDGDQDPVIALVQGPPKVAIPVLLLACGAIGTTLIASYLALGQFAADAMCAATGCCSIEDNERAKMASVILPALVACVGPQLYLPLLSFTGAFPTMLLYGLLPPLALLAAQRAKERMVPGGRLMLIFLAALSVKFLLTNLFLWLRPS</sequence>
<keyword evidence="11" id="KW-1185">Reference proteome</keyword>
<keyword evidence="3" id="KW-1003">Cell membrane</keyword>
<evidence type="ECO:0000313" key="11">
    <source>
        <dbReference type="Proteomes" id="UP000186817"/>
    </source>
</evidence>
<comment type="caution">
    <text evidence="10">The sequence shown here is derived from an EMBL/GenBank/DDBJ whole genome shotgun (WGS) entry which is preliminary data.</text>
</comment>
<organism evidence="10 11">
    <name type="scientific">Symbiodinium microadriaticum</name>
    <name type="common">Dinoflagellate</name>
    <name type="synonym">Zooxanthella microadriatica</name>
    <dbReference type="NCBI Taxonomy" id="2951"/>
    <lineage>
        <taxon>Eukaryota</taxon>
        <taxon>Sar</taxon>
        <taxon>Alveolata</taxon>
        <taxon>Dinophyceae</taxon>
        <taxon>Suessiales</taxon>
        <taxon>Symbiodiniaceae</taxon>
        <taxon>Symbiodinium</taxon>
    </lineage>
</organism>
<evidence type="ECO:0000313" key="10">
    <source>
        <dbReference type="EMBL" id="OLQ13453.1"/>
    </source>
</evidence>
<evidence type="ECO:0000256" key="5">
    <source>
        <dbReference type="ARBA" id="ARBA00022692"/>
    </source>
</evidence>
<evidence type="ECO:0000256" key="9">
    <source>
        <dbReference type="SAM" id="Phobius"/>
    </source>
</evidence>
<dbReference type="GO" id="GO:0003333">
    <property type="term" value="P:amino acid transmembrane transport"/>
    <property type="evidence" value="ECO:0007669"/>
    <property type="project" value="InterPro"/>
</dbReference>
<dbReference type="GO" id="GO:0005886">
    <property type="term" value="C:plasma membrane"/>
    <property type="evidence" value="ECO:0007669"/>
    <property type="project" value="UniProtKB-SubCell"/>
</dbReference>
<feature type="region of interest" description="Disordered" evidence="8">
    <location>
        <begin position="478"/>
        <end position="532"/>
    </location>
</feature>
<keyword evidence="5 9" id="KW-0812">Transmembrane</keyword>
<dbReference type="PANTHER" id="PTHR32195:SF26">
    <property type="entry name" value="TRYPTOPHAN OR TYROSINE TRANSPORTER PROTEIN"/>
    <property type="match status" value="1"/>
</dbReference>
<dbReference type="OrthoDB" id="10447768at2759"/>
<protein>
    <submittedName>
        <fullName evidence="10">Uncharacterized protein</fullName>
    </submittedName>
</protein>
<feature type="transmembrane region" description="Helical" evidence="9">
    <location>
        <begin position="923"/>
        <end position="942"/>
    </location>
</feature>
<accession>A0A1Q9F1D5</accession>